<dbReference type="Gene3D" id="3.50.50.60">
    <property type="entry name" value="FAD/NAD(P)-binding domain"/>
    <property type="match status" value="1"/>
</dbReference>
<evidence type="ECO:0000313" key="9">
    <source>
        <dbReference type="EMBL" id="AVO39625.1"/>
    </source>
</evidence>
<evidence type="ECO:0000256" key="6">
    <source>
        <dbReference type="RuleBase" id="RU003968"/>
    </source>
</evidence>
<sequence length="541" mass="57310">MQQADYVIVGAGSAGCVLANRLSADGRSTVALLEAGPGDLSLWVRLPIGYGGAFHHPRLNWRYRTEPDPGTQGRVSYWPRGKVLGGSSSINAMVFIRGQAADFDGWRDLGNPGWGHDDLLPHFRAMEDNLAGADRWRGTGGPVTVTGIADKVHPLSHDYVAAALAAGLPANPDFNGATQEGVGLYQITTRGGLRCSAATAYLHPARRRANLSVTTGAEATRILFDGTRAAGVEYRRGGRTLRIMARREVILSAGAVNSPKLLMLSGIGPAAHLRDHGIPVLRDLPGVGGNLQDHLGMDYIYRSAVPTLNGQLRPWAGRARLALQYLLTRGGPLSLSVNQGGGFFRSSPNRDRPNMQLYFSPVSYTRADPGKRRLTLPDAFPGYLLGLSNCHPASRGRLLLRGSDPAAAPVIHPGYLSAQSDLDELVDGVKMLRRIARAEPLAGKTLHEIAPGPDCTGDAALAEDIRARAGSVFHPCGTCAMGPDDDPGAVVDARLRLRGVTGLRVIDASVFPRITAGNLNAPAIMTGEKGAALVLADRAGG</sequence>
<evidence type="ECO:0000259" key="7">
    <source>
        <dbReference type="PROSITE" id="PS00623"/>
    </source>
</evidence>
<dbReference type="PANTHER" id="PTHR11552">
    <property type="entry name" value="GLUCOSE-METHANOL-CHOLINE GMC OXIDOREDUCTASE"/>
    <property type="match status" value="1"/>
</dbReference>
<evidence type="ECO:0000259" key="8">
    <source>
        <dbReference type="PROSITE" id="PS00624"/>
    </source>
</evidence>
<keyword evidence="10" id="KW-1185">Reference proteome</keyword>
<evidence type="ECO:0000256" key="1">
    <source>
        <dbReference type="ARBA" id="ARBA00001974"/>
    </source>
</evidence>
<proteinExistence type="inferred from homology"/>
<keyword evidence="4 5" id="KW-0274">FAD</keyword>
<protein>
    <submittedName>
        <fullName evidence="9">Choline dehydrogenase</fullName>
    </submittedName>
</protein>
<feature type="binding site" evidence="5">
    <location>
        <position position="83"/>
    </location>
    <ligand>
        <name>FAD</name>
        <dbReference type="ChEBI" id="CHEBI:57692"/>
    </ligand>
</feature>
<dbReference type="InterPro" id="IPR036188">
    <property type="entry name" value="FAD/NAD-bd_sf"/>
</dbReference>
<comment type="similarity">
    <text evidence="2 6">Belongs to the GMC oxidoreductase family.</text>
</comment>
<dbReference type="PIRSF" id="PIRSF000137">
    <property type="entry name" value="Alcohol_oxidase"/>
    <property type="match status" value="1"/>
</dbReference>
<dbReference type="Proteomes" id="UP000237655">
    <property type="component" value="Chromosome"/>
</dbReference>
<dbReference type="AlphaFoldDB" id="A0A2S0MUS2"/>
<dbReference type="KEGG" id="thas:C6Y53_02810"/>
<name>A0A2S0MUS2_9RHOB</name>
<dbReference type="GO" id="GO:0050660">
    <property type="term" value="F:flavin adenine dinucleotide binding"/>
    <property type="evidence" value="ECO:0007669"/>
    <property type="project" value="InterPro"/>
</dbReference>
<evidence type="ECO:0000256" key="2">
    <source>
        <dbReference type="ARBA" id="ARBA00010790"/>
    </source>
</evidence>
<comment type="cofactor">
    <cofactor evidence="1 5">
        <name>FAD</name>
        <dbReference type="ChEBI" id="CHEBI:57692"/>
    </cofactor>
</comment>
<dbReference type="SUPFAM" id="SSF54373">
    <property type="entry name" value="FAD-linked reductases, C-terminal domain"/>
    <property type="match status" value="1"/>
</dbReference>
<dbReference type="PROSITE" id="PS00623">
    <property type="entry name" value="GMC_OXRED_1"/>
    <property type="match status" value="1"/>
</dbReference>
<reference evidence="10" key="1">
    <citation type="submission" date="2018-03" db="EMBL/GenBank/DDBJ databases">
        <title>Genomic analysis of the strain SH-1 isolated from shrimp intestine.</title>
        <authorList>
            <person name="Kim Y.-S."/>
            <person name="Kim S.-E."/>
            <person name="Kim K.-H."/>
        </authorList>
    </citation>
    <scope>NUCLEOTIDE SEQUENCE [LARGE SCALE GENOMIC DNA]</scope>
    <source>
        <strain evidence="10">SH-1</strain>
    </source>
</reference>
<dbReference type="PROSITE" id="PS00624">
    <property type="entry name" value="GMC_OXRED_2"/>
    <property type="match status" value="1"/>
</dbReference>
<dbReference type="PANTHER" id="PTHR11552:SF147">
    <property type="entry name" value="CHOLINE DEHYDROGENASE, MITOCHONDRIAL"/>
    <property type="match status" value="1"/>
</dbReference>
<dbReference type="Pfam" id="PF00732">
    <property type="entry name" value="GMC_oxred_N"/>
    <property type="match status" value="1"/>
</dbReference>
<dbReference type="Pfam" id="PF05199">
    <property type="entry name" value="GMC_oxred_C"/>
    <property type="match status" value="1"/>
</dbReference>
<feature type="domain" description="Glucose-methanol-choline oxidoreductase N-terminal" evidence="8">
    <location>
        <begin position="254"/>
        <end position="268"/>
    </location>
</feature>
<dbReference type="InterPro" id="IPR007867">
    <property type="entry name" value="GMC_OxRtase_C"/>
</dbReference>
<dbReference type="EMBL" id="CP027665">
    <property type="protein sequence ID" value="AVO39625.1"/>
    <property type="molecule type" value="Genomic_DNA"/>
</dbReference>
<dbReference type="GO" id="GO:0016614">
    <property type="term" value="F:oxidoreductase activity, acting on CH-OH group of donors"/>
    <property type="evidence" value="ECO:0007669"/>
    <property type="project" value="InterPro"/>
</dbReference>
<evidence type="ECO:0000256" key="4">
    <source>
        <dbReference type="ARBA" id="ARBA00022827"/>
    </source>
</evidence>
<dbReference type="RefSeq" id="WP_106473929.1">
    <property type="nucleotide sequence ID" value="NZ_CP027665.1"/>
</dbReference>
<gene>
    <name evidence="9" type="ORF">C6Y53_02810</name>
</gene>
<accession>A0A2S0MUS2</accession>
<dbReference type="InterPro" id="IPR012132">
    <property type="entry name" value="GMC_OxRdtase"/>
</dbReference>
<evidence type="ECO:0000313" key="10">
    <source>
        <dbReference type="Proteomes" id="UP000237655"/>
    </source>
</evidence>
<keyword evidence="3 6" id="KW-0285">Flavoprotein</keyword>
<evidence type="ECO:0000256" key="5">
    <source>
        <dbReference type="PIRSR" id="PIRSR000137-2"/>
    </source>
</evidence>
<dbReference type="InterPro" id="IPR000172">
    <property type="entry name" value="GMC_OxRdtase_N"/>
</dbReference>
<dbReference type="SUPFAM" id="SSF51905">
    <property type="entry name" value="FAD/NAD(P)-binding domain"/>
    <property type="match status" value="1"/>
</dbReference>
<organism evidence="9 10">
    <name type="scientific">Pukyongiella litopenaei</name>
    <dbReference type="NCBI Taxonomy" id="2605946"/>
    <lineage>
        <taxon>Bacteria</taxon>
        <taxon>Pseudomonadati</taxon>
        <taxon>Pseudomonadota</taxon>
        <taxon>Alphaproteobacteria</taxon>
        <taxon>Rhodobacterales</taxon>
        <taxon>Paracoccaceae</taxon>
        <taxon>Pukyongiella</taxon>
    </lineage>
</organism>
<feature type="binding site" evidence="5">
    <location>
        <begin position="91"/>
        <end position="94"/>
    </location>
    <ligand>
        <name>FAD</name>
        <dbReference type="ChEBI" id="CHEBI:57692"/>
    </ligand>
</feature>
<evidence type="ECO:0000256" key="3">
    <source>
        <dbReference type="ARBA" id="ARBA00022630"/>
    </source>
</evidence>
<dbReference type="Gene3D" id="3.30.560.10">
    <property type="entry name" value="Glucose Oxidase, domain 3"/>
    <property type="match status" value="1"/>
</dbReference>
<feature type="domain" description="Glucose-methanol-choline oxidoreductase N-terminal" evidence="7">
    <location>
        <begin position="81"/>
        <end position="104"/>
    </location>
</feature>